<sequence>MDNNNNFEKLLKKYTKGEYVTKCNERGITFYYSKNNPEFFIKKLTNKEESKRENIIQLLDHPNIVKYEDSKEIISPDGQSFFYIVTQFVRNSCTIKEKLESTSNFDREEIFKIINQFFDILKNLNESEVLHCDICSDNVMIDSDNNITLIDFGVSMIKKNINLTHTTIYTRKNKPKELNANIDIKDLGDLLEEFIDKLPNNISAENFKHFIKCCQNGTNLKDLKKHKVFYDNSVNTTESQQVVSDKASDPISVQVFTPVSDSISAPVSTPISSQVFILGRPKLTTPNTQMPQHIIEVSPNFYHNNNVSGEYSIFTGTDGLIDLIGQSGSMEQPCPCCGHTNLRTITEGLFKRAIACECKNKTNGFCLCERRSYSHLFFNNDYSQCIDKHHGIYTQQTAKGTVTYKKYRQKWTVTNENQETTELQNEPRIVLKR</sequence>
<dbReference type="PANTHER" id="PTHR24361">
    <property type="entry name" value="MITOGEN-ACTIVATED KINASE KINASE KINASE"/>
    <property type="match status" value="1"/>
</dbReference>
<dbReference type="VEuPathDB" id="AmoebaDB:DICPUDRAFT_157139"/>
<organism evidence="2 3">
    <name type="scientific">Dictyostelium purpureum</name>
    <name type="common">Slime mold</name>
    <dbReference type="NCBI Taxonomy" id="5786"/>
    <lineage>
        <taxon>Eukaryota</taxon>
        <taxon>Amoebozoa</taxon>
        <taxon>Evosea</taxon>
        <taxon>Eumycetozoa</taxon>
        <taxon>Dictyostelia</taxon>
        <taxon>Dictyosteliales</taxon>
        <taxon>Dictyosteliaceae</taxon>
        <taxon>Dictyostelium</taxon>
    </lineage>
</organism>
<name>F0ZYC8_DICPU</name>
<gene>
    <name evidence="2" type="ORF">DICPUDRAFT_157139</name>
</gene>
<dbReference type="RefSeq" id="XP_003292414.1">
    <property type="nucleotide sequence ID" value="XM_003292366.1"/>
</dbReference>
<dbReference type="STRING" id="5786.F0ZYC8"/>
<dbReference type="PROSITE" id="PS50011">
    <property type="entry name" value="PROTEIN_KINASE_DOM"/>
    <property type="match status" value="1"/>
</dbReference>
<dbReference type="AlphaFoldDB" id="F0ZYC8"/>
<dbReference type="InterPro" id="IPR053235">
    <property type="entry name" value="Ser_Thr_kinase"/>
</dbReference>
<feature type="domain" description="Protein kinase" evidence="1">
    <location>
        <begin position="1"/>
        <end position="263"/>
    </location>
</feature>
<protein>
    <recommendedName>
        <fullName evidence="1">Protein kinase domain-containing protein</fullName>
    </recommendedName>
</protein>
<dbReference type="InterPro" id="IPR008266">
    <property type="entry name" value="Tyr_kinase_AS"/>
</dbReference>
<dbReference type="InParanoid" id="F0ZYC8"/>
<dbReference type="GeneID" id="10508147"/>
<dbReference type="OrthoDB" id="4062651at2759"/>
<dbReference type="EMBL" id="GL871280">
    <property type="protein sequence ID" value="EGC31055.1"/>
    <property type="molecule type" value="Genomic_DNA"/>
</dbReference>
<dbReference type="Pfam" id="PF00069">
    <property type="entry name" value="Pkinase"/>
    <property type="match status" value="1"/>
</dbReference>
<dbReference type="InterPro" id="IPR011009">
    <property type="entry name" value="Kinase-like_dom_sf"/>
</dbReference>
<dbReference type="GO" id="GO:0004674">
    <property type="term" value="F:protein serine/threonine kinase activity"/>
    <property type="evidence" value="ECO:0000318"/>
    <property type="project" value="GO_Central"/>
</dbReference>
<dbReference type="SMART" id="SM00220">
    <property type="entry name" value="S_TKc"/>
    <property type="match status" value="1"/>
</dbReference>
<dbReference type="InterPro" id="IPR000719">
    <property type="entry name" value="Prot_kinase_dom"/>
</dbReference>
<proteinExistence type="predicted"/>
<dbReference type="SUPFAM" id="SSF56112">
    <property type="entry name" value="Protein kinase-like (PK-like)"/>
    <property type="match status" value="1"/>
</dbReference>
<reference evidence="3" key="1">
    <citation type="journal article" date="2011" name="Genome Biol.">
        <title>Comparative genomics of the social amoebae Dictyostelium discoideum and Dictyostelium purpureum.</title>
        <authorList>
            <consortium name="US DOE Joint Genome Institute (JGI-PGF)"/>
            <person name="Sucgang R."/>
            <person name="Kuo A."/>
            <person name="Tian X."/>
            <person name="Salerno W."/>
            <person name="Parikh A."/>
            <person name="Feasley C.L."/>
            <person name="Dalin E."/>
            <person name="Tu H."/>
            <person name="Huang E."/>
            <person name="Barry K."/>
            <person name="Lindquist E."/>
            <person name="Shapiro H."/>
            <person name="Bruce D."/>
            <person name="Schmutz J."/>
            <person name="Salamov A."/>
            <person name="Fey P."/>
            <person name="Gaudet P."/>
            <person name="Anjard C."/>
            <person name="Babu M.M."/>
            <person name="Basu S."/>
            <person name="Bushmanova Y."/>
            <person name="van der Wel H."/>
            <person name="Katoh-Kurasawa M."/>
            <person name="Dinh C."/>
            <person name="Coutinho P.M."/>
            <person name="Saito T."/>
            <person name="Elias M."/>
            <person name="Schaap P."/>
            <person name="Kay R.R."/>
            <person name="Henrissat B."/>
            <person name="Eichinger L."/>
            <person name="Rivero F."/>
            <person name="Putnam N.H."/>
            <person name="West C.M."/>
            <person name="Loomis W.F."/>
            <person name="Chisholm R.L."/>
            <person name="Shaulsky G."/>
            <person name="Strassmann J.E."/>
            <person name="Queller D.C."/>
            <person name="Kuspa A."/>
            <person name="Grigoriev I.V."/>
        </authorList>
    </citation>
    <scope>NUCLEOTIDE SEQUENCE [LARGE SCALE GENOMIC DNA]</scope>
    <source>
        <strain evidence="3">QSDP1</strain>
    </source>
</reference>
<accession>F0ZYC8</accession>
<dbReference type="Gene3D" id="1.10.510.10">
    <property type="entry name" value="Transferase(Phosphotransferase) domain 1"/>
    <property type="match status" value="1"/>
</dbReference>
<dbReference type="KEGG" id="dpp:DICPUDRAFT_157139"/>
<keyword evidence="3" id="KW-1185">Reference proteome</keyword>
<dbReference type="Proteomes" id="UP000001064">
    <property type="component" value="Unassembled WGS sequence"/>
</dbReference>
<dbReference type="GO" id="GO:0005524">
    <property type="term" value="F:ATP binding"/>
    <property type="evidence" value="ECO:0007669"/>
    <property type="project" value="InterPro"/>
</dbReference>
<evidence type="ECO:0000313" key="2">
    <source>
        <dbReference type="EMBL" id="EGC31055.1"/>
    </source>
</evidence>
<evidence type="ECO:0000313" key="3">
    <source>
        <dbReference type="Proteomes" id="UP000001064"/>
    </source>
</evidence>
<evidence type="ECO:0000259" key="1">
    <source>
        <dbReference type="PROSITE" id="PS50011"/>
    </source>
</evidence>
<dbReference type="PROSITE" id="PS00109">
    <property type="entry name" value="PROTEIN_KINASE_TYR"/>
    <property type="match status" value="1"/>
</dbReference>